<dbReference type="AlphaFoldDB" id="A0A5N8XMP2"/>
<dbReference type="EMBL" id="VJZC01000235">
    <property type="protein sequence ID" value="MPY60699.1"/>
    <property type="molecule type" value="Genomic_DNA"/>
</dbReference>
<comment type="similarity">
    <text evidence="1">Belongs to the LysR transcriptional regulatory family.</text>
</comment>
<sequence length="323" mass="35051">MGIDLNLLVPLNALLQERSVTAAAHRIGLSQPACSAALKRLRRHFGDELLVRVPGQGTQLTLLAERLRNRVSLLAAELDGVFAANAGLQPGSLDREFSLLLADAECSALATPLVREVTAHGSGARIRLDLLTNDMRAGIVEEIDRHDAVIVPRVALPDGTPSLDLYEDQWVRIVSATRQSEDDDLEQARWAVCYDAPLMPWSPGQLLEREGIAGSIAVRVESFVALFPLVAGADLTALVPRRLADAWCESTGTRAARVPASLARPFVIAMAWSPRWVYDPAHRWFRDRVAAAARGVDDANRFPPADVIDRAGAGTPLKAEGRD</sequence>
<dbReference type="InterPro" id="IPR000847">
    <property type="entry name" value="LysR_HTH_N"/>
</dbReference>
<dbReference type="Gene3D" id="3.40.190.10">
    <property type="entry name" value="Periplasmic binding protein-like II"/>
    <property type="match status" value="2"/>
</dbReference>
<dbReference type="PANTHER" id="PTHR30118:SF15">
    <property type="entry name" value="TRANSCRIPTIONAL REGULATORY PROTEIN"/>
    <property type="match status" value="1"/>
</dbReference>
<evidence type="ECO:0000256" key="4">
    <source>
        <dbReference type="ARBA" id="ARBA00023163"/>
    </source>
</evidence>
<dbReference type="InterPro" id="IPR036388">
    <property type="entry name" value="WH-like_DNA-bd_sf"/>
</dbReference>
<organism evidence="6 7">
    <name type="scientific">Streptomyces spongiae</name>
    <dbReference type="NCBI Taxonomy" id="565072"/>
    <lineage>
        <taxon>Bacteria</taxon>
        <taxon>Bacillati</taxon>
        <taxon>Actinomycetota</taxon>
        <taxon>Actinomycetes</taxon>
        <taxon>Kitasatosporales</taxon>
        <taxon>Streptomycetaceae</taxon>
        <taxon>Streptomyces</taxon>
    </lineage>
</organism>
<dbReference type="PROSITE" id="PS50931">
    <property type="entry name" value="HTH_LYSR"/>
    <property type="match status" value="1"/>
</dbReference>
<dbReference type="GO" id="GO:0003677">
    <property type="term" value="F:DNA binding"/>
    <property type="evidence" value="ECO:0007669"/>
    <property type="project" value="UniProtKB-KW"/>
</dbReference>
<dbReference type="RefSeq" id="WP_152774164.1">
    <property type="nucleotide sequence ID" value="NZ_VJZC01000235.1"/>
</dbReference>
<dbReference type="Gene3D" id="1.10.10.10">
    <property type="entry name" value="Winged helix-like DNA-binding domain superfamily/Winged helix DNA-binding domain"/>
    <property type="match status" value="1"/>
</dbReference>
<dbReference type="SUPFAM" id="SSF53850">
    <property type="entry name" value="Periplasmic binding protein-like II"/>
    <property type="match status" value="1"/>
</dbReference>
<dbReference type="OrthoDB" id="8717159at2"/>
<evidence type="ECO:0000259" key="5">
    <source>
        <dbReference type="PROSITE" id="PS50931"/>
    </source>
</evidence>
<gene>
    <name evidence="6" type="ORF">FNH08_27200</name>
</gene>
<dbReference type="Pfam" id="PF00126">
    <property type="entry name" value="HTH_1"/>
    <property type="match status" value="1"/>
</dbReference>
<name>A0A5N8XMP2_9ACTN</name>
<evidence type="ECO:0000256" key="2">
    <source>
        <dbReference type="ARBA" id="ARBA00023015"/>
    </source>
</evidence>
<keyword evidence="3" id="KW-0238">DNA-binding</keyword>
<keyword evidence="4" id="KW-0804">Transcription</keyword>
<dbReference type="SUPFAM" id="SSF46785">
    <property type="entry name" value="Winged helix' DNA-binding domain"/>
    <property type="match status" value="1"/>
</dbReference>
<proteinExistence type="inferred from homology"/>
<dbReference type="PRINTS" id="PR00039">
    <property type="entry name" value="HTHLYSR"/>
</dbReference>
<comment type="caution">
    <text evidence="6">The sequence shown here is derived from an EMBL/GenBank/DDBJ whole genome shotgun (WGS) entry which is preliminary data.</text>
</comment>
<dbReference type="Proteomes" id="UP000400924">
    <property type="component" value="Unassembled WGS sequence"/>
</dbReference>
<protein>
    <submittedName>
        <fullName evidence="6">LysR family transcriptional regulator</fullName>
    </submittedName>
</protein>
<dbReference type="InterPro" id="IPR036390">
    <property type="entry name" value="WH_DNA-bd_sf"/>
</dbReference>
<evidence type="ECO:0000313" key="6">
    <source>
        <dbReference type="EMBL" id="MPY60699.1"/>
    </source>
</evidence>
<feature type="domain" description="HTH lysR-type" evidence="5">
    <location>
        <begin position="3"/>
        <end position="61"/>
    </location>
</feature>
<dbReference type="InterPro" id="IPR005119">
    <property type="entry name" value="LysR_subst-bd"/>
</dbReference>
<evidence type="ECO:0000256" key="3">
    <source>
        <dbReference type="ARBA" id="ARBA00023125"/>
    </source>
</evidence>
<keyword evidence="7" id="KW-1185">Reference proteome</keyword>
<dbReference type="GO" id="GO:0003700">
    <property type="term" value="F:DNA-binding transcription factor activity"/>
    <property type="evidence" value="ECO:0007669"/>
    <property type="project" value="InterPro"/>
</dbReference>
<accession>A0A5N8XMP2</accession>
<dbReference type="Pfam" id="PF03466">
    <property type="entry name" value="LysR_substrate"/>
    <property type="match status" value="1"/>
</dbReference>
<dbReference type="PANTHER" id="PTHR30118">
    <property type="entry name" value="HTH-TYPE TRANSCRIPTIONAL REGULATOR LEUO-RELATED"/>
    <property type="match status" value="1"/>
</dbReference>
<reference evidence="6 7" key="1">
    <citation type="submission" date="2019-07" db="EMBL/GenBank/DDBJ databases">
        <title>New species of Amycolatopsis and Streptomyces.</title>
        <authorList>
            <person name="Duangmal K."/>
            <person name="Teo W.F.A."/>
            <person name="Lipun K."/>
        </authorList>
    </citation>
    <scope>NUCLEOTIDE SEQUENCE [LARGE SCALE GENOMIC DNA]</scope>
    <source>
        <strain evidence="6 7">NBRC 106415</strain>
    </source>
</reference>
<dbReference type="InterPro" id="IPR050389">
    <property type="entry name" value="LysR-type_TF"/>
</dbReference>
<evidence type="ECO:0000256" key="1">
    <source>
        <dbReference type="ARBA" id="ARBA00009437"/>
    </source>
</evidence>
<keyword evidence="2" id="KW-0805">Transcription regulation</keyword>
<evidence type="ECO:0000313" key="7">
    <source>
        <dbReference type="Proteomes" id="UP000400924"/>
    </source>
</evidence>